<accession>A0AAV4N0K3</accession>
<name>A0AAV4N0K3_CAEEX</name>
<organism evidence="2 3">
    <name type="scientific">Caerostris extrusa</name>
    <name type="common">Bark spider</name>
    <name type="synonym">Caerostris bankana</name>
    <dbReference type="NCBI Taxonomy" id="172846"/>
    <lineage>
        <taxon>Eukaryota</taxon>
        <taxon>Metazoa</taxon>
        <taxon>Ecdysozoa</taxon>
        <taxon>Arthropoda</taxon>
        <taxon>Chelicerata</taxon>
        <taxon>Arachnida</taxon>
        <taxon>Araneae</taxon>
        <taxon>Araneomorphae</taxon>
        <taxon>Entelegynae</taxon>
        <taxon>Araneoidea</taxon>
        <taxon>Araneidae</taxon>
        <taxon>Caerostris</taxon>
    </lineage>
</organism>
<proteinExistence type="predicted"/>
<dbReference type="AlphaFoldDB" id="A0AAV4N0K3"/>
<reference evidence="2 3" key="1">
    <citation type="submission" date="2021-06" db="EMBL/GenBank/DDBJ databases">
        <title>Caerostris extrusa draft genome.</title>
        <authorList>
            <person name="Kono N."/>
            <person name="Arakawa K."/>
        </authorList>
    </citation>
    <scope>NUCLEOTIDE SEQUENCE [LARGE SCALE GENOMIC DNA]</scope>
</reference>
<comment type="caution">
    <text evidence="2">The sequence shown here is derived from an EMBL/GenBank/DDBJ whole genome shotgun (WGS) entry which is preliminary data.</text>
</comment>
<dbReference type="EMBL" id="BPLR01020400">
    <property type="protein sequence ID" value="GIX78302.1"/>
    <property type="molecule type" value="Genomic_DNA"/>
</dbReference>
<protein>
    <submittedName>
        <fullName evidence="2">Uncharacterized protein</fullName>
    </submittedName>
</protein>
<evidence type="ECO:0000313" key="3">
    <source>
        <dbReference type="Proteomes" id="UP001054945"/>
    </source>
</evidence>
<feature type="transmembrane region" description="Helical" evidence="1">
    <location>
        <begin position="98"/>
        <end position="116"/>
    </location>
</feature>
<gene>
    <name evidence="2" type="ORF">CEXT_33871</name>
</gene>
<sequence length="140" mass="15990">MFHHHIFQPLEPANTFKISKNQQNKSNELSPKNIHPRRMGASPLIDPSLSPLKIFPFSPPGVQLTPPPSLKTDGFLPPSYLLQLCHMLDLLKLLSMPFFFHCLLIGYYPFFSLIFYPSRGFFIIRGMVLLQGIYTVTVNS</sequence>
<evidence type="ECO:0000256" key="1">
    <source>
        <dbReference type="SAM" id="Phobius"/>
    </source>
</evidence>
<evidence type="ECO:0000313" key="2">
    <source>
        <dbReference type="EMBL" id="GIX78302.1"/>
    </source>
</evidence>
<keyword evidence="3" id="KW-1185">Reference proteome</keyword>
<dbReference type="Proteomes" id="UP001054945">
    <property type="component" value="Unassembled WGS sequence"/>
</dbReference>
<keyword evidence="1" id="KW-0812">Transmembrane</keyword>
<keyword evidence="1" id="KW-1133">Transmembrane helix</keyword>
<keyword evidence="1" id="KW-0472">Membrane</keyword>